<keyword evidence="2" id="KW-0378">Hydrolase</keyword>
<organism evidence="3 4">
    <name type="scientific">Strongylus vulgaris</name>
    <name type="common">Blood worm</name>
    <dbReference type="NCBI Taxonomy" id="40348"/>
    <lineage>
        <taxon>Eukaryota</taxon>
        <taxon>Metazoa</taxon>
        <taxon>Ecdysozoa</taxon>
        <taxon>Nematoda</taxon>
        <taxon>Chromadorea</taxon>
        <taxon>Rhabditida</taxon>
        <taxon>Rhabditina</taxon>
        <taxon>Rhabditomorpha</taxon>
        <taxon>Strongyloidea</taxon>
        <taxon>Strongylidae</taxon>
        <taxon>Strongylus</taxon>
    </lineage>
</organism>
<dbReference type="Gene3D" id="3.40.50.1820">
    <property type="entry name" value="alpha/beta hydrolase"/>
    <property type="match status" value="1"/>
</dbReference>
<keyword evidence="4" id="KW-1185">Reference proteome</keyword>
<protein>
    <recommendedName>
        <fullName evidence="5">Protein phosphatase methylesterase-1</fullName>
    </recommendedName>
</protein>
<dbReference type="SUPFAM" id="SSF53474">
    <property type="entry name" value="alpha/beta-Hydrolases"/>
    <property type="match status" value="1"/>
</dbReference>
<evidence type="ECO:0000313" key="3">
    <source>
        <dbReference type="EMBL" id="VDM85914.1"/>
    </source>
</evidence>
<dbReference type="Proteomes" id="UP000270094">
    <property type="component" value="Unassembled WGS sequence"/>
</dbReference>
<keyword evidence="1" id="KW-0719">Serine esterase</keyword>
<sequence length="75" mass="8603">MRIQHFQTELCSRIACRLLVPDLRGHGLTETQDEGDLSTERQVKDILNIYKALFDENGDEEPPYVVVVGHRSVCF</sequence>
<dbReference type="InterPro" id="IPR029058">
    <property type="entry name" value="AB_hydrolase_fold"/>
</dbReference>
<proteinExistence type="predicted"/>
<dbReference type="OrthoDB" id="194865at2759"/>
<dbReference type="InterPro" id="IPR016812">
    <property type="entry name" value="PPase_methylesterase_euk"/>
</dbReference>
<dbReference type="PANTHER" id="PTHR14189">
    <property type="entry name" value="PROTEIN PHOSPHATASE METHYLESTERASE-1 RELATED"/>
    <property type="match status" value="1"/>
</dbReference>
<dbReference type="AlphaFoldDB" id="A0A3P7K3J6"/>
<evidence type="ECO:0000256" key="1">
    <source>
        <dbReference type="ARBA" id="ARBA00022487"/>
    </source>
</evidence>
<evidence type="ECO:0000313" key="4">
    <source>
        <dbReference type="Proteomes" id="UP000270094"/>
    </source>
</evidence>
<evidence type="ECO:0008006" key="5">
    <source>
        <dbReference type="Google" id="ProtNLM"/>
    </source>
</evidence>
<dbReference type="PANTHER" id="PTHR14189:SF0">
    <property type="entry name" value="PROTEIN PHOSPHATASE METHYLESTERASE 1"/>
    <property type="match status" value="1"/>
</dbReference>
<dbReference type="EMBL" id="UYYB01147151">
    <property type="protein sequence ID" value="VDM85914.1"/>
    <property type="molecule type" value="Genomic_DNA"/>
</dbReference>
<name>A0A3P7K3J6_STRVU</name>
<reference evidence="3 4" key="1">
    <citation type="submission" date="2018-11" db="EMBL/GenBank/DDBJ databases">
        <authorList>
            <consortium name="Pathogen Informatics"/>
        </authorList>
    </citation>
    <scope>NUCLEOTIDE SEQUENCE [LARGE SCALE GENOMIC DNA]</scope>
</reference>
<accession>A0A3P7K3J6</accession>
<gene>
    <name evidence="3" type="ORF">SVUK_LOCUS20912</name>
</gene>
<dbReference type="GO" id="GO:0051723">
    <property type="term" value="F:protein methylesterase activity"/>
    <property type="evidence" value="ECO:0007669"/>
    <property type="project" value="InterPro"/>
</dbReference>
<evidence type="ECO:0000256" key="2">
    <source>
        <dbReference type="ARBA" id="ARBA00022801"/>
    </source>
</evidence>